<comment type="caution">
    <text evidence="2">The sequence shown here is derived from an EMBL/GenBank/DDBJ whole genome shotgun (WGS) entry which is preliminary data.</text>
</comment>
<keyword evidence="1" id="KW-1133">Transmembrane helix</keyword>
<sequence>MGHLYPFTCYITKLVITLLCVAVIMVVQIRTSSAQSKLRSNADSVVSEIALKNINVSKITQDTNVKSVLIKKPAQVKALASKNANKFKDVFAQNLGSLKNNTPSFNLTIESSNRYQPLQIMPGILPGNNSNQKFVSVITVIGNLNAWGIPLNLNFSTNQNLNRGPSSLINNLFKFNFDPKQFSNLYRSEFNQYYQLSSRVFGGLDLSGYTSQKLLDQLTTGKGVLPAGITTNLSEYLGDSNNMAELLNMDENAVRKKLLTKAMQDSAVQSKMQTPEQIMALKKETVENTLAKQNALHKLSNISALKQKLSEDKYINSLDNMSKDDVAYKLSQLVTNENLVAKLVPSTDVSDVLLKLCGLNADVKSYVNNEIVKQNANNSAAIEQLAENIVERQKTGVTTTDLYKVPQIKNVDDDLNKKGQDILSETSAHNALKDSIAVVKHIDSLVTSLSEIKKQLHANGFDVKSLLQTQNLLKLNGNSLGNSEIAQRLLAKKPGNPVQNIFSRVEALQIGSFSNKLTESQPRDMFINGANLTVKTGNIPVTIGYGRVNDIGSFKDADFQSSIYGASQNLTYISAEFKRNKADNVKILMVSGASTNTTSTTLYTTPAVSSNTIAFTLSKDINLQKAGKFTVDFSKSTTQYPTVNTLTTETILDRKSGNTLNTNGNLFEALAFGFNHHLDLKEIGLSDNFYVNYSGMGYQNPANIGLSGGRFRMGGNVKKSLYKNKLILNLKTDLKTMPISYSADDKWKSLQVQLDTRFVVNKKFNLNLRYVNNGTSKNIDNTSTPVYTLNKMQVDGNLTYKIGRNYTVSHFSIGSQIFSNPTDKMATTANKTLLFNYTQSLILHNNTLTASLLYNKELSPNKMIGNLLNTDVIYQYTLFRKLNVSSGITYLENDNIARQIGIKQTMQLYTSGNFDIDTYLDIRKNLITPQYADLYASCRAEVILRYHLNKK</sequence>
<accession>A0A2H9VNR2</accession>
<evidence type="ECO:0000313" key="3">
    <source>
        <dbReference type="Proteomes" id="UP000242687"/>
    </source>
</evidence>
<proteinExistence type="predicted"/>
<gene>
    <name evidence="2" type="ORF">CLV57_3130</name>
</gene>
<feature type="transmembrane region" description="Helical" evidence="1">
    <location>
        <begin position="7"/>
        <end position="29"/>
    </location>
</feature>
<keyword evidence="1" id="KW-0472">Membrane</keyword>
<dbReference type="Proteomes" id="UP000242687">
    <property type="component" value="Unassembled WGS sequence"/>
</dbReference>
<dbReference type="OrthoDB" id="730885at2"/>
<protein>
    <submittedName>
        <fullName evidence="2">Uncharacterized protein</fullName>
    </submittedName>
</protein>
<dbReference type="EMBL" id="PGFJ01000002">
    <property type="protein sequence ID" value="PJJ79988.1"/>
    <property type="molecule type" value="Genomic_DNA"/>
</dbReference>
<name>A0A2H9VNR2_9SPHI</name>
<organism evidence="2 3">
    <name type="scientific">Mucilaginibacter auburnensis</name>
    <dbReference type="NCBI Taxonomy" id="1457233"/>
    <lineage>
        <taxon>Bacteria</taxon>
        <taxon>Pseudomonadati</taxon>
        <taxon>Bacteroidota</taxon>
        <taxon>Sphingobacteriia</taxon>
        <taxon>Sphingobacteriales</taxon>
        <taxon>Sphingobacteriaceae</taxon>
        <taxon>Mucilaginibacter</taxon>
    </lineage>
</organism>
<dbReference type="AlphaFoldDB" id="A0A2H9VNR2"/>
<reference evidence="2 3" key="1">
    <citation type="submission" date="2017-11" db="EMBL/GenBank/DDBJ databases">
        <title>Genomic Encyclopedia of Archaeal and Bacterial Type Strains, Phase II (KMG-II): From Individual Species to Whole Genera.</title>
        <authorList>
            <person name="Goeker M."/>
        </authorList>
    </citation>
    <scope>NUCLEOTIDE SEQUENCE [LARGE SCALE GENOMIC DNA]</scope>
    <source>
        <strain evidence="2 3">DSM 28175</strain>
    </source>
</reference>
<keyword evidence="1" id="KW-0812">Transmembrane</keyword>
<dbReference type="RefSeq" id="WP_157799182.1">
    <property type="nucleotide sequence ID" value="NZ_PGFJ01000002.1"/>
</dbReference>
<keyword evidence="3" id="KW-1185">Reference proteome</keyword>
<evidence type="ECO:0000313" key="2">
    <source>
        <dbReference type="EMBL" id="PJJ79988.1"/>
    </source>
</evidence>
<evidence type="ECO:0000256" key="1">
    <source>
        <dbReference type="SAM" id="Phobius"/>
    </source>
</evidence>